<dbReference type="GO" id="GO:0015658">
    <property type="term" value="F:branched-chain amino acid transmembrane transporter activity"/>
    <property type="evidence" value="ECO:0007669"/>
    <property type="project" value="TreeGrafter"/>
</dbReference>
<dbReference type="GO" id="GO:0015807">
    <property type="term" value="P:L-amino acid transport"/>
    <property type="evidence" value="ECO:0007669"/>
    <property type="project" value="TreeGrafter"/>
</dbReference>
<sequence>MLRIRNLHAGYSGISVLHGVSLHVAQGETVCLVGANGAGKSTLLQAVSGLIRPISGELRFEGQDLSRMASHRIVAAGLVQVPEARELFPSMTVRENLDLGAFALRNRLAAADIRNNRARLLELFPVLGQRLEQKAGTLSGGEQQMLAIARALMARPRLLVLDEPSLGLAPLVIKEIFRTLQELQAEGLTILLVEQNALAAMRISTRAYVLQAGRLLLSGTAEELQANDEFRRAYLGRDYKAKWER</sequence>
<keyword evidence="2" id="KW-0813">Transport</keyword>
<dbReference type="EMBL" id="FMXO01000001">
    <property type="protein sequence ID" value="SDB04577.1"/>
    <property type="molecule type" value="Genomic_DNA"/>
</dbReference>
<dbReference type="CDD" id="cd03224">
    <property type="entry name" value="ABC_TM1139_LivF_branched"/>
    <property type="match status" value="1"/>
</dbReference>
<evidence type="ECO:0000256" key="2">
    <source>
        <dbReference type="ARBA" id="ARBA00022448"/>
    </source>
</evidence>
<dbReference type="PROSITE" id="PS00211">
    <property type="entry name" value="ABC_TRANSPORTER_1"/>
    <property type="match status" value="1"/>
</dbReference>
<dbReference type="RefSeq" id="WP_092116345.1">
    <property type="nucleotide sequence ID" value="NZ_FMXO01000001.1"/>
</dbReference>
<evidence type="ECO:0000259" key="6">
    <source>
        <dbReference type="PROSITE" id="PS50893"/>
    </source>
</evidence>
<accession>A0A1G6A7Z9</accession>
<evidence type="ECO:0000313" key="8">
    <source>
        <dbReference type="Proteomes" id="UP000198771"/>
    </source>
</evidence>
<evidence type="ECO:0000256" key="4">
    <source>
        <dbReference type="ARBA" id="ARBA00022840"/>
    </source>
</evidence>
<dbReference type="PANTHER" id="PTHR43820">
    <property type="entry name" value="HIGH-AFFINITY BRANCHED-CHAIN AMINO ACID TRANSPORT ATP-BINDING PROTEIN LIVF"/>
    <property type="match status" value="1"/>
</dbReference>
<dbReference type="GO" id="GO:0016887">
    <property type="term" value="F:ATP hydrolysis activity"/>
    <property type="evidence" value="ECO:0007669"/>
    <property type="project" value="InterPro"/>
</dbReference>
<keyword evidence="8" id="KW-1185">Reference proteome</keyword>
<evidence type="ECO:0000313" key="7">
    <source>
        <dbReference type="EMBL" id="SDB04577.1"/>
    </source>
</evidence>
<dbReference type="Proteomes" id="UP000198771">
    <property type="component" value="Unassembled WGS sequence"/>
</dbReference>
<reference evidence="7 8" key="1">
    <citation type="submission" date="2016-10" db="EMBL/GenBank/DDBJ databases">
        <authorList>
            <person name="de Groot N.N."/>
        </authorList>
    </citation>
    <scope>NUCLEOTIDE SEQUENCE [LARGE SCALE GENOMIC DNA]</scope>
    <source>
        <strain evidence="7 8">ASO4-2</strain>
    </source>
</reference>
<dbReference type="AlphaFoldDB" id="A0A1G6A7Z9"/>
<dbReference type="InterPro" id="IPR017871">
    <property type="entry name" value="ABC_transporter-like_CS"/>
</dbReference>
<proteinExistence type="inferred from homology"/>
<keyword evidence="3" id="KW-0547">Nucleotide-binding</keyword>
<protein>
    <submittedName>
        <fullName evidence="7">Amino acid/amide ABC transporter ATP-binding protein 2, HAAT family</fullName>
    </submittedName>
</protein>
<dbReference type="Pfam" id="PF00005">
    <property type="entry name" value="ABC_tran"/>
    <property type="match status" value="1"/>
</dbReference>
<dbReference type="SUPFAM" id="SSF52540">
    <property type="entry name" value="P-loop containing nucleoside triphosphate hydrolases"/>
    <property type="match status" value="1"/>
</dbReference>
<dbReference type="Gene3D" id="3.40.50.300">
    <property type="entry name" value="P-loop containing nucleotide triphosphate hydrolases"/>
    <property type="match status" value="1"/>
</dbReference>
<dbReference type="InterPro" id="IPR052156">
    <property type="entry name" value="BCAA_Transport_ATP-bd_LivF"/>
</dbReference>
<dbReference type="InterPro" id="IPR003593">
    <property type="entry name" value="AAA+_ATPase"/>
</dbReference>
<gene>
    <name evidence="7" type="ORF">SAMN05660653_00222</name>
</gene>
<organism evidence="7 8">
    <name type="scientific">Desulfonatronum thiosulfatophilum</name>
    <dbReference type="NCBI Taxonomy" id="617002"/>
    <lineage>
        <taxon>Bacteria</taxon>
        <taxon>Pseudomonadati</taxon>
        <taxon>Thermodesulfobacteriota</taxon>
        <taxon>Desulfovibrionia</taxon>
        <taxon>Desulfovibrionales</taxon>
        <taxon>Desulfonatronaceae</taxon>
        <taxon>Desulfonatronum</taxon>
    </lineage>
</organism>
<evidence type="ECO:0000256" key="5">
    <source>
        <dbReference type="ARBA" id="ARBA00022970"/>
    </source>
</evidence>
<evidence type="ECO:0000256" key="3">
    <source>
        <dbReference type="ARBA" id="ARBA00022741"/>
    </source>
</evidence>
<dbReference type="GO" id="GO:0005524">
    <property type="term" value="F:ATP binding"/>
    <property type="evidence" value="ECO:0007669"/>
    <property type="project" value="UniProtKB-KW"/>
</dbReference>
<dbReference type="PROSITE" id="PS50893">
    <property type="entry name" value="ABC_TRANSPORTER_2"/>
    <property type="match status" value="1"/>
</dbReference>
<dbReference type="InterPro" id="IPR003439">
    <property type="entry name" value="ABC_transporter-like_ATP-bd"/>
</dbReference>
<dbReference type="OrthoDB" id="9780436at2"/>
<dbReference type="PANTHER" id="PTHR43820:SF4">
    <property type="entry name" value="HIGH-AFFINITY BRANCHED-CHAIN AMINO ACID TRANSPORT ATP-BINDING PROTEIN LIVF"/>
    <property type="match status" value="1"/>
</dbReference>
<evidence type="ECO:0000256" key="1">
    <source>
        <dbReference type="ARBA" id="ARBA00005417"/>
    </source>
</evidence>
<dbReference type="InterPro" id="IPR027417">
    <property type="entry name" value="P-loop_NTPase"/>
</dbReference>
<comment type="similarity">
    <text evidence="1">Belongs to the ABC transporter superfamily.</text>
</comment>
<keyword evidence="4 7" id="KW-0067">ATP-binding</keyword>
<feature type="domain" description="ABC transporter" evidence="6">
    <location>
        <begin position="2"/>
        <end position="237"/>
    </location>
</feature>
<keyword evidence="5" id="KW-0029">Amino-acid transport</keyword>
<dbReference type="STRING" id="617002.SAMN05660653_00222"/>
<dbReference type="SMART" id="SM00382">
    <property type="entry name" value="AAA"/>
    <property type="match status" value="1"/>
</dbReference>
<name>A0A1G6A7Z9_9BACT</name>